<proteinExistence type="predicted"/>
<keyword evidence="3" id="KW-1185">Reference proteome</keyword>
<evidence type="ECO:0000313" key="2">
    <source>
        <dbReference type="EMBL" id="KAK2665437.1"/>
    </source>
</evidence>
<dbReference type="Proteomes" id="UP001280121">
    <property type="component" value="Unassembled WGS sequence"/>
</dbReference>
<dbReference type="GO" id="GO:0020037">
    <property type="term" value="F:heme binding"/>
    <property type="evidence" value="ECO:0007669"/>
    <property type="project" value="InterPro"/>
</dbReference>
<dbReference type="GO" id="GO:0005506">
    <property type="term" value="F:iron ion binding"/>
    <property type="evidence" value="ECO:0007669"/>
    <property type="project" value="InterPro"/>
</dbReference>
<gene>
    <name evidence="2" type="ORF">Ddye_004011</name>
</gene>
<evidence type="ECO:0000313" key="3">
    <source>
        <dbReference type="Proteomes" id="UP001280121"/>
    </source>
</evidence>
<sequence>MEKIVVSTDNEINYSIFQQENKSFQLWYTDSFAKHIGREKNVVAHKGRLHNYMKKLVLHFIGPEKLREVDVDQTTRRHLQSWAEHGSVDFKQGASQELLSMPVYSCLGLCIFGLVWVEA</sequence>
<name>A0AAD9XTV6_9ROSI</name>
<organism evidence="2 3">
    <name type="scientific">Dipteronia dyeriana</name>
    <dbReference type="NCBI Taxonomy" id="168575"/>
    <lineage>
        <taxon>Eukaryota</taxon>
        <taxon>Viridiplantae</taxon>
        <taxon>Streptophyta</taxon>
        <taxon>Embryophyta</taxon>
        <taxon>Tracheophyta</taxon>
        <taxon>Spermatophyta</taxon>
        <taxon>Magnoliopsida</taxon>
        <taxon>eudicotyledons</taxon>
        <taxon>Gunneridae</taxon>
        <taxon>Pentapetalae</taxon>
        <taxon>rosids</taxon>
        <taxon>malvids</taxon>
        <taxon>Sapindales</taxon>
        <taxon>Sapindaceae</taxon>
        <taxon>Hippocastanoideae</taxon>
        <taxon>Acereae</taxon>
        <taxon>Dipteronia</taxon>
    </lineage>
</organism>
<accession>A0AAD9XTV6</accession>
<reference evidence="2" key="1">
    <citation type="journal article" date="2023" name="Plant J.">
        <title>Genome sequences and population genomics provide insights into the demographic history, inbreeding, and mutation load of two 'living fossil' tree species of Dipteronia.</title>
        <authorList>
            <person name="Feng Y."/>
            <person name="Comes H.P."/>
            <person name="Chen J."/>
            <person name="Zhu S."/>
            <person name="Lu R."/>
            <person name="Zhang X."/>
            <person name="Li P."/>
            <person name="Qiu J."/>
            <person name="Olsen K.M."/>
            <person name="Qiu Y."/>
        </authorList>
    </citation>
    <scope>NUCLEOTIDE SEQUENCE</scope>
    <source>
        <tissue evidence="2">Leaf</tissue>
    </source>
</reference>
<dbReference type="Gene3D" id="1.10.630.10">
    <property type="entry name" value="Cytochrome P450"/>
    <property type="match status" value="1"/>
</dbReference>
<evidence type="ECO:0000256" key="1">
    <source>
        <dbReference type="SAM" id="Phobius"/>
    </source>
</evidence>
<keyword evidence="1" id="KW-0472">Membrane</keyword>
<dbReference type="AlphaFoldDB" id="A0AAD9XTV6"/>
<dbReference type="SUPFAM" id="SSF48264">
    <property type="entry name" value="Cytochrome P450"/>
    <property type="match status" value="1"/>
</dbReference>
<keyword evidence="1" id="KW-1133">Transmembrane helix</keyword>
<dbReference type="InterPro" id="IPR036396">
    <property type="entry name" value="Cyt_P450_sf"/>
</dbReference>
<feature type="transmembrane region" description="Helical" evidence="1">
    <location>
        <begin position="98"/>
        <end position="117"/>
    </location>
</feature>
<protein>
    <submittedName>
        <fullName evidence="2">Uncharacterized protein</fullName>
    </submittedName>
</protein>
<dbReference type="EMBL" id="JANJYI010000001">
    <property type="protein sequence ID" value="KAK2665437.1"/>
    <property type="molecule type" value="Genomic_DNA"/>
</dbReference>
<keyword evidence="1" id="KW-0812">Transmembrane</keyword>
<dbReference type="GO" id="GO:0004497">
    <property type="term" value="F:monooxygenase activity"/>
    <property type="evidence" value="ECO:0007669"/>
    <property type="project" value="InterPro"/>
</dbReference>
<comment type="caution">
    <text evidence="2">The sequence shown here is derived from an EMBL/GenBank/DDBJ whole genome shotgun (WGS) entry which is preliminary data.</text>
</comment>
<dbReference type="GO" id="GO:0016705">
    <property type="term" value="F:oxidoreductase activity, acting on paired donors, with incorporation or reduction of molecular oxygen"/>
    <property type="evidence" value="ECO:0007669"/>
    <property type="project" value="InterPro"/>
</dbReference>